<feature type="compositionally biased region" description="Polar residues" evidence="1">
    <location>
        <begin position="121"/>
        <end position="131"/>
    </location>
</feature>
<proteinExistence type="predicted"/>
<evidence type="ECO:0000313" key="2">
    <source>
        <dbReference type="EMBL" id="KAK2594956.1"/>
    </source>
</evidence>
<evidence type="ECO:0000256" key="1">
    <source>
        <dbReference type="SAM" id="MobiDB-lite"/>
    </source>
</evidence>
<accession>A0AAJ0FS59</accession>
<dbReference type="AlphaFoldDB" id="A0AAJ0FS59"/>
<feature type="compositionally biased region" description="Low complexity" evidence="1">
    <location>
        <begin position="302"/>
        <end position="313"/>
    </location>
</feature>
<protein>
    <submittedName>
        <fullName evidence="2">Uncharacterized protein</fullName>
    </submittedName>
</protein>
<sequence length="662" mass="72032">MCSSDQPAGVGIPPATIPPLSHHRNEKPFGAPNISNQKLKRWILPCRQQHLSTDAIAVELSSEDDSSAQGLEKRFHGFQELDVLPSEGDVTYIGAQFSDDSDYSLRGSAAIPPATSEPPINANSKPSTYNSECGADHPTAFLGLDDSNVPATSISSSSYSERQLTLRLGGPKSGSIEQAARSTEISLHYSEYTIHKWTKHVDRLNASIGQEPKTVQRNFTPSSHVLEALANTAQSFNVPVRMHHQCPTVPYPDLYFLGHKGQSKQQGALRSLVGIQSPWQLVEPSERSSASSKPREHIGYQGTTNNSNWNSGGAPLPPDNSFGGGHSHGGGNTQSWSGSGSNGGSGGWHQDRDGNGNKQNNSPPAMPQDDGKGDPKYWGCPMAKKNGGAYHACYKFAFKDMSKLKQHILRDQPHQVRCPQCSTELKSEGDVRTHVCSEDGNVCPSDGNVCPNHGNVCPRKRPGFDPITMEQRIQVQNTKATRTEQSWNSLFSILAPKKELTCSPYVSKNHSPELRALTDCVQSHQVEHNSVHGQEQEQYTQILDYTIAILRNWNSGPFHPHMSARRTVRPNHDTAPIAGTSVAPSVASSALFPLESDSALGNSIGNGNPSEYEAQGAPNPALQQTIDELHQSDLLSPFTDEDGGNWTMPLGYPADPWSSYNW</sequence>
<feature type="region of interest" description="Disordered" evidence="1">
    <location>
        <begin position="1"/>
        <end position="32"/>
    </location>
</feature>
<comment type="caution">
    <text evidence="2">The sequence shown here is derived from an EMBL/GenBank/DDBJ whole genome shotgun (WGS) entry which is preliminary data.</text>
</comment>
<feature type="compositionally biased region" description="Gly residues" evidence="1">
    <location>
        <begin position="322"/>
        <end position="332"/>
    </location>
</feature>
<name>A0AAJ0FS59_9HYPO</name>
<keyword evidence="3" id="KW-1185">Reference proteome</keyword>
<organism evidence="2 3">
    <name type="scientific">Conoideocrella luteorostrata</name>
    <dbReference type="NCBI Taxonomy" id="1105319"/>
    <lineage>
        <taxon>Eukaryota</taxon>
        <taxon>Fungi</taxon>
        <taxon>Dikarya</taxon>
        <taxon>Ascomycota</taxon>
        <taxon>Pezizomycotina</taxon>
        <taxon>Sordariomycetes</taxon>
        <taxon>Hypocreomycetidae</taxon>
        <taxon>Hypocreales</taxon>
        <taxon>Clavicipitaceae</taxon>
        <taxon>Conoideocrella</taxon>
    </lineage>
</organism>
<feature type="region of interest" description="Disordered" evidence="1">
    <location>
        <begin position="106"/>
        <end position="132"/>
    </location>
</feature>
<dbReference type="EMBL" id="JASWJB010000148">
    <property type="protein sequence ID" value="KAK2594956.1"/>
    <property type="molecule type" value="Genomic_DNA"/>
</dbReference>
<reference evidence="2" key="1">
    <citation type="submission" date="2023-06" db="EMBL/GenBank/DDBJ databases">
        <title>Conoideocrella luteorostrata (Hypocreales: Clavicipitaceae), a potential biocontrol fungus for elongate hemlock scale in United States Christmas tree production areas.</title>
        <authorList>
            <person name="Barrett H."/>
            <person name="Lovett B."/>
            <person name="Macias A.M."/>
            <person name="Stajich J.E."/>
            <person name="Kasson M.T."/>
        </authorList>
    </citation>
    <scope>NUCLEOTIDE SEQUENCE</scope>
    <source>
        <strain evidence="2">ARSEF 14590</strain>
    </source>
</reference>
<feature type="region of interest" description="Disordered" evidence="1">
    <location>
        <begin position="282"/>
        <end position="378"/>
    </location>
</feature>
<evidence type="ECO:0000313" key="3">
    <source>
        <dbReference type="Proteomes" id="UP001251528"/>
    </source>
</evidence>
<gene>
    <name evidence="2" type="ORF">QQS21_007314</name>
</gene>
<dbReference type="Proteomes" id="UP001251528">
    <property type="component" value="Unassembled WGS sequence"/>
</dbReference>